<name>A0AAV1JIC9_9NEOP</name>
<evidence type="ECO:0000313" key="3">
    <source>
        <dbReference type="EMBL" id="CAK1547807.1"/>
    </source>
</evidence>
<dbReference type="Gene3D" id="2.30.42.10">
    <property type="match status" value="4"/>
</dbReference>
<dbReference type="SMART" id="SM00228">
    <property type="entry name" value="PDZ"/>
    <property type="match status" value="4"/>
</dbReference>
<accession>A0AAV1JIC9</accession>
<keyword evidence="4" id="KW-1185">Reference proteome</keyword>
<feature type="region of interest" description="Disordered" evidence="1">
    <location>
        <begin position="441"/>
        <end position="481"/>
    </location>
</feature>
<gene>
    <name evidence="3" type="ORF">LNINA_LOCUS7252</name>
</gene>
<dbReference type="InterPro" id="IPR001478">
    <property type="entry name" value="PDZ"/>
</dbReference>
<organism evidence="3 4">
    <name type="scientific">Leptosia nina</name>
    <dbReference type="NCBI Taxonomy" id="320188"/>
    <lineage>
        <taxon>Eukaryota</taxon>
        <taxon>Metazoa</taxon>
        <taxon>Ecdysozoa</taxon>
        <taxon>Arthropoda</taxon>
        <taxon>Hexapoda</taxon>
        <taxon>Insecta</taxon>
        <taxon>Pterygota</taxon>
        <taxon>Neoptera</taxon>
        <taxon>Endopterygota</taxon>
        <taxon>Lepidoptera</taxon>
        <taxon>Glossata</taxon>
        <taxon>Ditrysia</taxon>
        <taxon>Papilionoidea</taxon>
        <taxon>Pieridae</taxon>
        <taxon>Pierinae</taxon>
        <taxon>Leptosia</taxon>
    </lineage>
</organism>
<dbReference type="SUPFAM" id="SSF50156">
    <property type="entry name" value="PDZ domain-like"/>
    <property type="match status" value="4"/>
</dbReference>
<feature type="domain" description="PDZ" evidence="2">
    <location>
        <begin position="487"/>
        <end position="575"/>
    </location>
</feature>
<dbReference type="InterPro" id="IPR036034">
    <property type="entry name" value="PDZ_sf"/>
</dbReference>
<dbReference type="Pfam" id="PF00595">
    <property type="entry name" value="PDZ"/>
    <property type="match status" value="4"/>
</dbReference>
<feature type="domain" description="PDZ" evidence="2">
    <location>
        <begin position="583"/>
        <end position="665"/>
    </location>
</feature>
<dbReference type="Proteomes" id="UP001497472">
    <property type="component" value="Unassembled WGS sequence"/>
</dbReference>
<dbReference type="PROSITE" id="PS50106">
    <property type="entry name" value="PDZ"/>
    <property type="match status" value="4"/>
</dbReference>
<evidence type="ECO:0000259" key="2">
    <source>
        <dbReference type="PROSITE" id="PS50106"/>
    </source>
</evidence>
<dbReference type="EMBL" id="CAVLEF010000009">
    <property type="protein sequence ID" value="CAK1547807.1"/>
    <property type="molecule type" value="Genomic_DNA"/>
</dbReference>
<dbReference type="SUPFAM" id="SSF56219">
    <property type="entry name" value="DNase I-like"/>
    <property type="match status" value="1"/>
</dbReference>
<feature type="compositionally biased region" description="Pro residues" evidence="1">
    <location>
        <begin position="465"/>
        <end position="476"/>
    </location>
</feature>
<dbReference type="CDD" id="cd06672">
    <property type="entry name" value="PDZ8_MUPP1-PDZ7_PATJ-PDZ2_INAD-like"/>
    <property type="match status" value="1"/>
</dbReference>
<dbReference type="PANTHER" id="PTHR19964:SF89">
    <property type="entry name" value="INACTIVATION-NO-AFTER-POTENTIAL D PROTEIN-LIKE PROTEIN"/>
    <property type="match status" value="1"/>
</dbReference>
<feature type="domain" description="PDZ" evidence="2">
    <location>
        <begin position="235"/>
        <end position="306"/>
    </location>
</feature>
<dbReference type="AlphaFoldDB" id="A0AAV1JIC9"/>
<dbReference type="InterPro" id="IPR051342">
    <property type="entry name" value="PDZ_scaffold"/>
</dbReference>
<evidence type="ECO:0000256" key="1">
    <source>
        <dbReference type="SAM" id="MobiDB-lite"/>
    </source>
</evidence>
<dbReference type="CDD" id="cd23064">
    <property type="entry name" value="PDZ3_INAD-like"/>
    <property type="match status" value="1"/>
</dbReference>
<proteinExistence type="predicted"/>
<dbReference type="InterPro" id="IPR036691">
    <property type="entry name" value="Endo/exonu/phosph_ase_sf"/>
</dbReference>
<protein>
    <recommendedName>
        <fullName evidence="2">PDZ domain-containing protein</fullName>
    </recommendedName>
</protein>
<dbReference type="PANTHER" id="PTHR19964">
    <property type="entry name" value="MULTIPLE PDZ DOMAIN PROTEIN"/>
    <property type="match status" value="1"/>
</dbReference>
<dbReference type="Gene3D" id="3.60.10.10">
    <property type="entry name" value="Endonuclease/exonuclease/phosphatase"/>
    <property type="match status" value="1"/>
</dbReference>
<comment type="caution">
    <text evidence="3">The sequence shown here is derived from an EMBL/GenBank/DDBJ whole genome shotgun (WGS) entry which is preliminary data.</text>
</comment>
<evidence type="ECO:0000313" key="4">
    <source>
        <dbReference type="Proteomes" id="UP001497472"/>
    </source>
</evidence>
<feature type="domain" description="PDZ" evidence="2">
    <location>
        <begin position="355"/>
        <end position="438"/>
    </location>
</feature>
<reference evidence="3 4" key="1">
    <citation type="submission" date="2023-11" db="EMBL/GenBank/DDBJ databases">
        <authorList>
            <person name="Okamura Y."/>
        </authorList>
    </citation>
    <scope>NUCLEOTIDE SEQUENCE [LARGE SCALE GENOMIC DNA]</scope>
</reference>
<sequence>MTHDLHLITVTETNLDASIQDSEIICGDWSVIRRDRGRPGGGVMMLWRPPVKLRRLPQYESEHTEELWARFELYGHYIYICCIYFPPSCSDLLYFQWFDSVNNMCKTLNSNRLIVVGDFNFYSCSDECLLGFNSFLIECNLKQRNNKVNKNARVLDGVLTGAELSENDVAIECYNGVTLHTCAECARRAARSRATLPRELEPCDVMETISEDAEAELELDKIKKKYGPLGESIVVVKLEKHAKHGLGLSLAGHRDRSRMAVFICGIHPSGSAAKSSPPVKVGDEILEVNGIVLHGRCHLNASAIIKGLLGPVYKFILLRRKAALEDVAVKPLTQFPTALEEEPDDRFANYKGVRDITVKKGPAGLGIMIIEGRHTEAGRGIFVSDLQEGSAAEQAGLNIGDMILAVNRDSLLSCTYDAAAAKLKQTEGVVVLTVCSPNMKEGEESGASGVSGSQTPNQGQASKPAPSPAKPEPPADPATAQLRPNQDTVIEINSNNEVLGILLLGGSDTLLNGAAAVVLDIYKNGCIAKDGRLRPGDQIKDCNGVAIAKEMAHERMCLTIKQKAPKLKMNVYRPEPIVYDEIDVELTKKGGRALGLACIQPVQGTGVYLGELLPGSPAEQDGRLQRGDFLASVDGKDMSAADAATAATALKLCSNKVPIKVKRFKIK</sequence>